<sequence>ESLYTHGRSREACELAVKLAEEILARPDELIKEPPALLNNKKAWIRLSTSYACKSLERALFLCNVLLEHQRHHALAFRVGLQGLELKRLPASSKALEVKLFYQQGELANLMKRLPLGPREVSKLCEKENALTSVDTSHEFQHILPLMLTTFIFDAFCQIGPNAPNARSSVPTSRRDVVAPNQELGFAAAVAALGFKLNVSEAEHPLLCEGTRKQKGELALQMLLLYKDQCHKLRMILDSLLDKSLSPNLRASSAFPSCSTVVAQRGQTHPDASVSNVGRGVDRSCQNRRRPGSNDGTLPGPHGDIKSSSCEDDYPSSSTVCSPPRRDSKLSWRSPTVRPKRKQHCKSQGCNFRGLTAIIISMVFLQLFKSHSGIANVNSSASEEAMLSDTSPRLRRRNLNVSQYPNHAGAAPGVGSNFNIASHVRSGSSSSVESAGTSSSENRRVFDAPRNRGKNSTTVPDVPNQPSEAAAHFFFELAKNVLVKAGGNSSTSLFMQQPQGNSQSGVHRNLVLAAFEIGLYALGLHNCVSPNWLSRTYSSHVSWITGQAMEIGSAALHILVDSWEGHLTPPETASLADRASRGRDSTTVRRAAELALSVLPHAHALNPNEIQRALLQCREQGAPMLEKACHAVEQAGRGGGVYPEVLFDVARQWEWIHRTVSWNSLNAIFINILFVDGQVHVNEVARPAANNIPVSSNNSIAAAPAASQYSTSKPSFLNDAISITFSGIPFLMYILRNAKQFLCQTYKLLSLPAQKHPYTNNSCTTAIPMANLPPHTVAHNVSGQSIPVSVSTPACHYSLFNVTICYLVFFKHSLITFVYYSNESILISKIICIMLWNQLIPSICHPASLFRGFAPTLMDPQLSGVNAGIPQMPHYAAVHIHPAPAINLLQSAFRVGMLAMDLLTKRTEDRPNNKYARNPPYASDVKWLLKLSVKLGVQYVQQFCLTAVGGVSSPFVLQDIALETAKYLSENNNQQMCANLRVPFLHPILSKCLQMYVQFIHNRLYHIHHTSDHDDFVALVHTARSAFCMSPGGLLQFNEVLQSIRRSKACKNELWQKINTSLS</sequence>
<keyword evidence="7" id="KW-1185">Reference proteome</keyword>
<feature type="region of interest" description="Disordered" evidence="4">
    <location>
        <begin position="266"/>
        <end position="343"/>
    </location>
</feature>
<dbReference type="Proteomes" id="UP000007875">
    <property type="component" value="Unassembled WGS sequence"/>
</dbReference>
<dbReference type="GeneTree" id="ENSGT00940000156999"/>
<evidence type="ECO:0000256" key="4">
    <source>
        <dbReference type="SAM" id="MobiDB-lite"/>
    </source>
</evidence>
<keyword evidence="2" id="KW-0863">Zinc-finger</keyword>
<feature type="region of interest" description="Disordered" evidence="4">
    <location>
        <begin position="427"/>
        <end position="465"/>
    </location>
</feature>
<feature type="compositionally biased region" description="Low complexity" evidence="4">
    <location>
        <begin position="427"/>
        <end position="440"/>
    </location>
</feature>
<keyword evidence="1" id="KW-0479">Metal-binding</keyword>
<dbReference type="Pfam" id="PF21055">
    <property type="entry name" value="ZSWIM4-8_C"/>
    <property type="match status" value="1"/>
</dbReference>
<dbReference type="GO" id="GO:0008270">
    <property type="term" value="F:zinc ion binding"/>
    <property type="evidence" value="ECO:0007669"/>
    <property type="project" value="UniProtKB-KW"/>
</dbReference>
<accession>H2Y5Y2</accession>
<dbReference type="Ensembl" id="ENSCSAVT00000000738.1">
    <property type="protein sequence ID" value="ENSCSAVP00000000730.1"/>
    <property type="gene ID" value="ENSCSAVG00000000412.1"/>
</dbReference>
<evidence type="ECO:0000313" key="7">
    <source>
        <dbReference type="Proteomes" id="UP000007875"/>
    </source>
</evidence>
<dbReference type="HOGENOM" id="CLU_268526_0_0_1"/>
<evidence type="ECO:0000259" key="5">
    <source>
        <dbReference type="Pfam" id="PF21055"/>
    </source>
</evidence>
<evidence type="ECO:0000256" key="1">
    <source>
        <dbReference type="ARBA" id="ARBA00022723"/>
    </source>
</evidence>
<dbReference type="GO" id="GO:0031462">
    <property type="term" value="C:Cul2-RING ubiquitin ligase complex"/>
    <property type="evidence" value="ECO:0007669"/>
    <property type="project" value="TreeGrafter"/>
</dbReference>
<protein>
    <recommendedName>
        <fullName evidence="5">ZSWIM4-8 C-terminal domain-containing protein</fullName>
    </recommendedName>
</protein>
<reference evidence="6" key="2">
    <citation type="submission" date="2025-08" db="UniProtKB">
        <authorList>
            <consortium name="Ensembl"/>
        </authorList>
    </citation>
    <scope>IDENTIFICATION</scope>
</reference>
<evidence type="ECO:0000256" key="3">
    <source>
        <dbReference type="ARBA" id="ARBA00022833"/>
    </source>
</evidence>
<evidence type="ECO:0000313" key="6">
    <source>
        <dbReference type="Ensembl" id="ENSCSAVP00000000730.1"/>
    </source>
</evidence>
<dbReference type="InterPro" id="IPR048370">
    <property type="entry name" value="ZSWIM4-8_C"/>
</dbReference>
<keyword evidence="3" id="KW-0862">Zinc</keyword>
<reference evidence="6" key="3">
    <citation type="submission" date="2025-09" db="UniProtKB">
        <authorList>
            <consortium name="Ensembl"/>
        </authorList>
    </citation>
    <scope>IDENTIFICATION</scope>
</reference>
<dbReference type="PANTHER" id="PTHR22619">
    <property type="entry name" value="ZINC FINGER SWIM DOMAIN CONTAINING PROTEIN 4, 5, 6"/>
    <property type="match status" value="1"/>
</dbReference>
<feature type="compositionally biased region" description="Polar residues" evidence="4">
    <location>
        <begin position="454"/>
        <end position="465"/>
    </location>
</feature>
<organism evidence="6 7">
    <name type="scientific">Ciona savignyi</name>
    <name type="common">Pacific transparent sea squirt</name>
    <dbReference type="NCBI Taxonomy" id="51511"/>
    <lineage>
        <taxon>Eukaryota</taxon>
        <taxon>Metazoa</taxon>
        <taxon>Chordata</taxon>
        <taxon>Tunicata</taxon>
        <taxon>Ascidiacea</taxon>
        <taxon>Phlebobranchia</taxon>
        <taxon>Cionidae</taxon>
        <taxon>Ciona</taxon>
    </lineage>
</organism>
<feature type="compositionally biased region" description="Basic and acidic residues" evidence="4">
    <location>
        <begin position="441"/>
        <end position="450"/>
    </location>
</feature>
<evidence type="ECO:0000256" key="2">
    <source>
        <dbReference type="ARBA" id="ARBA00022771"/>
    </source>
</evidence>
<dbReference type="PANTHER" id="PTHR22619:SF1">
    <property type="entry name" value="ZINC FINGER SWIM DOMAIN-CONTAINING PROTEIN 8"/>
    <property type="match status" value="1"/>
</dbReference>
<proteinExistence type="predicted"/>
<name>H2Y5Y2_CIOSA</name>
<reference evidence="7" key="1">
    <citation type="submission" date="2003-08" db="EMBL/GenBank/DDBJ databases">
        <authorList>
            <person name="Birren B."/>
            <person name="Nusbaum C."/>
            <person name="Abebe A."/>
            <person name="Abouelleil A."/>
            <person name="Adekoya E."/>
            <person name="Ait-zahra M."/>
            <person name="Allen N."/>
            <person name="Allen T."/>
            <person name="An P."/>
            <person name="Anderson M."/>
            <person name="Anderson S."/>
            <person name="Arachchi H."/>
            <person name="Armbruster J."/>
            <person name="Bachantsang P."/>
            <person name="Baldwin J."/>
            <person name="Barry A."/>
            <person name="Bayul T."/>
            <person name="Blitshsteyn B."/>
            <person name="Bloom T."/>
            <person name="Blye J."/>
            <person name="Boguslavskiy L."/>
            <person name="Borowsky M."/>
            <person name="Boukhgalter B."/>
            <person name="Brunache A."/>
            <person name="Butler J."/>
            <person name="Calixte N."/>
            <person name="Calvo S."/>
            <person name="Camarata J."/>
            <person name="Campo K."/>
            <person name="Chang J."/>
            <person name="Cheshatsang Y."/>
            <person name="Citroen M."/>
            <person name="Collymore A."/>
            <person name="Considine T."/>
            <person name="Cook A."/>
            <person name="Cooke P."/>
            <person name="Corum B."/>
            <person name="Cuomo C."/>
            <person name="David R."/>
            <person name="Dawoe T."/>
            <person name="Degray S."/>
            <person name="Dodge S."/>
            <person name="Dooley K."/>
            <person name="Dorje P."/>
            <person name="Dorjee K."/>
            <person name="Dorris L."/>
            <person name="Duffey N."/>
            <person name="Dupes A."/>
            <person name="Elkins T."/>
            <person name="Engels R."/>
            <person name="Erickson J."/>
            <person name="Farina A."/>
            <person name="Faro S."/>
            <person name="Ferreira P."/>
            <person name="Fischer H."/>
            <person name="Fitzgerald M."/>
            <person name="Foley K."/>
            <person name="Gage D."/>
            <person name="Galagan J."/>
            <person name="Gearin G."/>
            <person name="Gnerre S."/>
            <person name="Gnirke A."/>
            <person name="Goyette A."/>
            <person name="Graham J."/>
            <person name="Grandbois E."/>
            <person name="Gyaltsen K."/>
            <person name="Hafez N."/>
            <person name="Hagopian D."/>
            <person name="Hagos B."/>
            <person name="Hall J."/>
            <person name="Hatcher B."/>
            <person name="Heller A."/>
            <person name="Higgins H."/>
            <person name="Honan T."/>
            <person name="Horn A."/>
            <person name="Houde N."/>
            <person name="Hughes L."/>
            <person name="Hulme W."/>
            <person name="Husby E."/>
            <person name="Iliev I."/>
            <person name="Jaffe D."/>
            <person name="Jones C."/>
            <person name="Kamal M."/>
            <person name="Kamat A."/>
            <person name="Kamvysselis M."/>
            <person name="Karlsson E."/>
            <person name="Kells C."/>
            <person name="Kieu A."/>
            <person name="Kisner P."/>
            <person name="Kodira C."/>
            <person name="Kulbokas E."/>
            <person name="Labutti K."/>
            <person name="Lama D."/>
            <person name="Landers T."/>
            <person name="Leger J."/>
            <person name="Levine S."/>
            <person name="Lewis D."/>
            <person name="Lewis T."/>
            <person name="Lindblad-toh K."/>
            <person name="Liu X."/>
            <person name="Lokyitsang T."/>
            <person name="Lokyitsang Y."/>
            <person name="Lucien O."/>
            <person name="Lui A."/>
            <person name="Ma L.J."/>
            <person name="Mabbitt R."/>
            <person name="Macdonald J."/>
            <person name="Maclean C."/>
            <person name="Major J."/>
            <person name="Manning J."/>
            <person name="Marabella R."/>
            <person name="Maru K."/>
            <person name="Matthews C."/>
            <person name="Mauceli E."/>
            <person name="Mccarthy M."/>
            <person name="Mcdonough S."/>
            <person name="Mcghee T."/>
            <person name="Meldrim J."/>
            <person name="Meneus L."/>
            <person name="Mesirov J."/>
            <person name="Mihalev A."/>
            <person name="Mihova T."/>
            <person name="Mikkelsen T."/>
            <person name="Mlenga V."/>
            <person name="Moru K."/>
            <person name="Mozes J."/>
            <person name="Mulrain L."/>
            <person name="Munson G."/>
            <person name="Naylor J."/>
            <person name="Newes C."/>
            <person name="Nguyen C."/>
            <person name="Nguyen N."/>
            <person name="Nguyen T."/>
            <person name="Nicol R."/>
            <person name="Nielsen C."/>
            <person name="Nizzari M."/>
            <person name="Norbu C."/>
            <person name="Norbu N."/>
            <person name="O'donnell P."/>
            <person name="Okoawo O."/>
            <person name="O'leary S."/>
            <person name="Omotosho B."/>
            <person name="O'neill K."/>
            <person name="Osman S."/>
            <person name="Parker S."/>
            <person name="Perrin D."/>
            <person name="Phunkhang P."/>
            <person name="Piqani B."/>
            <person name="Purcell S."/>
            <person name="Rachupka T."/>
            <person name="Ramasamy U."/>
            <person name="Rameau R."/>
            <person name="Ray V."/>
            <person name="Raymond C."/>
            <person name="Retta R."/>
            <person name="Richardson S."/>
            <person name="Rise C."/>
            <person name="Rodriguez J."/>
            <person name="Rogers J."/>
            <person name="Rogov P."/>
            <person name="Rutman M."/>
            <person name="Schupbach R."/>
            <person name="Seaman C."/>
            <person name="Settipalli S."/>
            <person name="Sharpe T."/>
            <person name="Sheridan J."/>
            <person name="Sherpa N."/>
            <person name="Shi J."/>
            <person name="Smirnov S."/>
            <person name="Smith C."/>
            <person name="Sougnez C."/>
            <person name="Spencer B."/>
            <person name="Stalker J."/>
            <person name="Stange-thomann N."/>
            <person name="Stavropoulos S."/>
            <person name="Stetson K."/>
            <person name="Stone C."/>
            <person name="Stone S."/>
            <person name="Stubbs M."/>
            <person name="Talamas J."/>
            <person name="Tchuinga P."/>
            <person name="Tenzing P."/>
            <person name="Tesfaye S."/>
            <person name="Theodore J."/>
            <person name="Thoulutsang Y."/>
            <person name="Topham K."/>
            <person name="Towey S."/>
            <person name="Tsamla T."/>
            <person name="Tsomo N."/>
            <person name="Vallee D."/>
            <person name="Vassiliev H."/>
            <person name="Venkataraman V."/>
            <person name="Vinson J."/>
            <person name="Vo A."/>
            <person name="Wade C."/>
            <person name="Wang S."/>
            <person name="Wangchuk T."/>
            <person name="Wangdi T."/>
            <person name="Whittaker C."/>
            <person name="Wilkinson J."/>
            <person name="Wu Y."/>
            <person name="Wyman D."/>
            <person name="Yadav S."/>
            <person name="Yang S."/>
            <person name="Yang X."/>
            <person name="Yeager S."/>
            <person name="Yee E."/>
            <person name="Young G."/>
            <person name="Zainoun J."/>
            <person name="Zembeck L."/>
            <person name="Zimmer A."/>
            <person name="Zody M."/>
            <person name="Lander E."/>
        </authorList>
    </citation>
    <scope>NUCLEOTIDE SEQUENCE [LARGE SCALE GENOMIC DNA]</scope>
</reference>
<feature type="domain" description="ZSWIM4-8 C-terminal" evidence="5">
    <location>
        <begin position="887"/>
        <end position="1054"/>
    </location>
</feature>
<dbReference type="AlphaFoldDB" id="H2Y5Y2"/>